<dbReference type="GO" id="GO:0046872">
    <property type="term" value="F:metal ion binding"/>
    <property type="evidence" value="ECO:0007669"/>
    <property type="project" value="UniProtKB-KW"/>
</dbReference>
<dbReference type="GO" id="GO:0005737">
    <property type="term" value="C:cytoplasm"/>
    <property type="evidence" value="ECO:0007669"/>
    <property type="project" value="TreeGrafter"/>
</dbReference>
<dbReference type="InParanoid" id="A0A0C3E3U3"/>
<gene>
    <name evidence="12" type="ORF">SCLCIDRAFT_118936</name>
</gene>
<feature type="domain" description="Endonuclease/exonuclease/phosphatase" evidence="11">
    <location>
        <begin position="42"/>
        <end position="297"/>
    </location>
</feature>
<keyword evidence="8" id="KW-0460">Magnesium</keyword>
<keyword evidence="4" id="KW-0540">Nuclease</keyword>
<dbReference type="STRING" id="1036808.A0A0C3E3U3"/>
<evidence type="ECO:0000256" key="3">
    <source>
        <dbReference type="ARBA" id="ARBA00004322"/>
    </source>
</evidence>
<dbReference type="CDD" id="cd09080">
    <property type="entry name" value="TDP2"/>
    <property type="match status" value="1"/>
</dbReference>
<dbReference type="AlphaFoldDB" id="A0A0C3E3U3"/>
<dbReference type="PANTHER" id="PTHR15822:SF4">
    <property type="entry name" value="TYROSYL-DNA PHOSPHODIESTERASE 2"/>
    <property type="match status" value="1"/>
</dbReference>
<dbReference type="InterPro" id="IPR005135">
    <property type="entry name" value="Endo/exonuclease/phosphatase"/>
</dbReference>
<dbReference type="GO" id="GO:0006302">
    <property type="term" value="P:double-strand break repair"/>
    <property type="evidence" value="ECO:0007669"/>
    <property type="project" value="TreeGrafter"/>
</dbReference>
<evidence type="ECO:0000256" key="4">
    <source>
        <dbReference type="ARBA" id="ARBA00022722"/>
    </source>
</evidence>
<evidence type="ECO:0000256" key="9">
    <source>
        <dbReference type="ARBA" id="ARBA00023204"/>
    </source>
</evidence>
<comment type="cofactor">
    <cofactor evidence="1">
        <name>Mn(2+)</name>
        <dbReference type="ChEBI" id="CHEBI:29035"/>
    </cofactor>
</comment>
<proteinExistence type="predicted"/>
<dbReference type="InterPro" id="IPR036691">
    <property type="entry name" value="Endo/exonu/phosph_ase_sf"/>
</dbReference>
<dbReference type="Pfam" id="PF03372">
    <property type="entry name" value="Exo_endo_phos"/>
    <property type="match status" value="1"/>
</dbReference>
<comment type="cofactor">
    <cofactor evidence="2">
        <name>Mg(2+)</name>
        <dbReference type="ChEBI" id="CHEBI:18420"/>
    </cofactor>
</comment>
<organism evidence="12 13">
    <name type="scientific">Scleroderma citrinum Foug A</name>
    <dbReference type="NCBI Taxonomy" id="1036808"/>
    <lineage>
        <taxon>Eukaryota</taxon>
        <taxon>Fungi</taxon>
        <taxon>Dikarya</taxon>
        <taxon>Basidiomycota</taxon>
        <taxon>Agaricomycotina</taxon>
        <taxon>Agaricomycetes</taxon>
        <taxon>Agaricomycetidae</taxon>
        <taxon>Boletales</taxon>
        <taxon>Sclerodermatineae</taxon>
        <taxon>Sclerodermataceae</taxon>
        <taxon>Scleroderma</taxon>
    </lineage>
</organism>
<dbReference type="GO" id="GO:0003697">
    <property type="term" value="F:single-stranded DNA binding"/>
    <property type="evidence" value="ECO:0007669"/>
    <property type="project" value="TreeGrafter"/>
</dbReference>
<comment type="subcellular location">
    <subcellularLocation>
        <location evidence="3">Nucleus</location>
        <location evidence="3">PML body</location>
    </subcellularLocation>
</comment>
<keyword evidence="7" id="KW-0378">Hydrolase</keyword>
<keyword evidence="13" id="KW-1185">Reference proteome</keyword>
<evidence type="ECO:0000256" key="2">
    <source>
        <dbReference type="ARBA" id="ARBA00001946"/>
    </source>
</evidence>
<evidence type="ECO:0000256" key="7">
    <source>
        <dbReference type="ARBA" id="ARBA00022801"/>
    </source>
</evidence>
<dbReference type="GO" id="GO:0070260">
    <property type="term" value="F:5'-tyrosyl-DNA phosphodiesterase activity"/>
    <property type="evidence" value="ECO:0007669"/>
    <property type="project" value="TreeGrafter"/>
</dbReference>
<protein>
    <recommendedName>
        <fullName evidence="11">Endonuclease/exonuclease/phosphatase domain-containing protein</fullName>
    </recommendedName>
</protein>
<dbReference type="GO" id="GO:0004518">
    <property type="term" value="F:nuclease activity"/>
    <property type="evidence" value="ECO:0007669"/>
    <property type="project" value="UniProtKB-KW"/>
</dbReference>
<evidence type="ECO:0000256" key="8">
    <source>
        <dbReference type="ARBA" id="ARBA00022842"/>
    </source>
</evidence>
<dbReference type="Gene3D" id="3.60.10.10">
    <property type="entry name" value="Endonuclease/exonuclease/phosphatase"/>
    <property type="match status" value="1"/>
</dbReference>
<dbReference type="Proteomes" id="UP000053989">
    <property type="component" value="Unassembled WGS sequence"/>
</dbReference>
<dbReference type="EMBL" id="KN822040">
    <property type="protein sequence ID" value="KIM62691.1"/>
    <property type="molecule type" value="Genomic_DNA"/>
</dbReference>
<dbReference type="OrthoDB" id="9975959at2759"/>
<reference evidence="13" key="2">
    <citation type="submission" date="2015-01" db="EMBL/GenBank/DDBJ databases">
        <title>Evolutionary Origins and Diversification of the Mycorrhizal Mutualists.</title>
        <authorList>
            <consortium name="DOE Joint Genome Institute"/>
            <consortium name="Mycorrhizal Genomics Consortium"/>
            <person name="Kohler A."/>
            <person name="Kuo A."/>
            <person name="Nagy L.G."/>
            <person name="Floudas D."/>
            <person name="Copeland A."/>
            <person name="Barry K.W."/>
            <person name="Cichocki N."/>
            <person name="Veneault-Fourrey C."/>
            <person name="LaButti K."/>
            <person name="Lindquist E.A."/>
            <person name="Lipzen A."/>
            <person name="Lundell T."/>
            <person name="Morin E."/>
            <person name="Murat C."/>
            <person name="Riley R."/>
            <person name="Ohm R."/>
            <person name="Sun H."/>
            <person name="Tunlid A."/>
            <person name="Henrissat B."/>
            <person name="Grigoriev I.V."/>
            <person name="Hibbett D.S."/>
            <person name="Martin F."/>
        </authorList>
    </citation>
    <scope>NUCLEOTIDE SEQUENCE [LARGE SCALE GENOMIC DNA]</scope>
    <source>
        <strain evidence="13">Foug A</strain>
    </source>
</reference>
<sequence>MTLDVPRPLRAVRYSSHKRRWMQTSNCANGIREPMPSWMRLASWNVDFAAKNPKKRLVAALAYIQRQVFGCRTPSERPDPCCILLQEVSVSAFTIILTNEWVQRFFVVVPSSTDKWPYNATYGTVTLVSRTVPVSNAFTIDFGNSQMRRNALFVDVKLCVPVPPHMPQLSDGIVTLRIANTHLESLPVGEQARPLQMRLVAESLQEYELRGGVVAGDMNAIGPSDMTLPEECGLMDAWPNGDDDEGGLTWGYQPRNQYPPGRLDKVLFTTRGGFEVEVPERFGVGGRTESGEWISDHFGLKTTLYVQGQEDGMEVYTA</sequence>
<evidence type="ECO:0000256" key="1">
    <source>
        <dbReference type="ARBA" id="ARBA00001936"/>
    </source>
</evidence>
<keyword evidence="5" id="KW-0479">Metal-binding</keyword>
<evidence type="ECO:0000259" key="11">
    <source>
        <dbReference type="Pfam" id="PF03372"/>
    </source>
</evidence>
<keyword evidence="10" id="KW-0539">Nucleus</keyword>
<evidence type="ECO:0000256" key="5">
    <source>
        <dbReference type="ARBA" id="ARBA00022723"/>
    </source>
</evidence>
<name>A0A0C3E3U3_9AGAM</name>
<dbReference type="InterPro" id="IPR051547">
    <property type="entry name" value="TDP2-like"/>
</dbReference>
<dbReference type="PANTHER" id="PTHR15822">
    <property type="entry name" value="TRAF AND TNF RECEPTOR-ASSOCIATED PROTEIN"/>
    <property type="match status" value="1"/>
</dbReference>
<dbReference type="HOGENOM" id="CLU_042307_0_0_1"/>
<evidence type="ECO:0000256" key="10">
    <source>
        <dbReference type="ARBA" id="ARBA00023242"/>
    </source>
</evidence>
<reference evidence="12 13" key="1">
    <citation type="submission" date="2014-04" db="EMBL/GenBank/DDBJ databases">
        <authorList>
            <consortium name="DOE Joint Genome Institute"/>
            <person name="Kuo A."/>
            <person name="Kohler A."/>
            <person name="Nagy L.G."/>
            <person name="Floudas D."/>
            <person name="Copeland A."/>
            <person name="Barry K.W."/>
            <person name="Cichocki N."/>
            <person name="Veneault-Fourrey C."/>
            <person name="LaButti K."/>
            <person name="Lindquist E.A."/>
            <person name="Lipzen A."/>
            <person name="Lundell T."/>
            <person name="Morin E."/>
            <person name="Murat C."/>
            <person name="Sun H."/>
            <person name="Tunlid A."/>
            <person name="Henrissat B."/>
            <person name="Grigoriev I.V."/>
            <person name="Hibbett D.S."/>
            <person name="Martin F."/>
            <person name="Nordberg H.P."/>
            <person name="Cantor M.N."/>
            <person name="Hua S.X."/>
        </authorList>
    </citation>
    <scope>NUCLEOTIDE SEQUENCE [LARGE SCALE GENOMIC DNA]</scope>
    <source>
        <strain evidence="12 13">Foug A</strain>
    </source>
</reference>
<evidence type="ECO:0000256" key="6">
    <source>
        <dbReference type="ARBA" id="ARBA00022763"/>
    </source>
</evidence>
<keyword evidence="9" id="KW-0234">DNA repair</keyword>
<accession>A0A0C3E3U3</accession>
<evidence type="ECO:0000313" key="12">
    <source>
        <dbReference type="EMBL" id="KIM62691.1"/>
    </source>
</evidence>
<dbReference type="SUPFAM" id="SSF56219">
    <property type="entry name" value="DNase I-like"/>
    <property type="match status" value="1"/>
</dbReference>
<keyword evidence="6" id="KW-0227">DNA damage</keyword>
<evidence type="ECO:0000313" key="13">
    <source>
        <dbReference type="Proteomes" id="UP000053989"/>
    </source>
</evidence>